<evidence type="ECO:0000256" key="2">
    <source>
        <dbReference type="ARBA" id="ARBA00051243"/>
    </source>
</evidence>
<dbReference type="PANTHER" id="PTHR24416:SF614">
    <property type="entry name" value="PROTEIN KINASE DOMAIN-CONTAINING PROTEIN"/>
    <property type="match status" value="1"/>
</dbReference>
<keyword evidence="3" id="KW-0547">Nucleotide-binding</keyword>
<protein>
    <submittedName>
        <fullName evidence="6">Protein kinase domain-containing protein</fullName>
    </submittedName>
</protein>
<dbReference type="InterPro" id="IPR000719">
    <property type="entry name" value="Prot_kinase_dom"/>
</dbReference>
<feature type="domain" description="Protein kinase" evidence="4">
    <location>
        <begin position="367"/>
        <end position="639"/>
    </location>
</feature>
<comment type="catalytic activity">
    <reaction evidence="2">
        <text>L-tyrosyl-[protein] + ATP = O-phospho-L-tyrosyl-[protein] + ADP + H(+)</text>
        <dbReference type="Rhea" id="RHEA:10596"/>
        <dbReference type="Rhea" id="RHEA-COMP:10136"/>
        <dbReference type="Rhea" id="RHEA-COMP:20101"/>
        <dbReference type="ChEBI" id="CHEBI:15378"/>
        <dbReference type="ChEBI" id="CHEBI:30616"/>
        <dbReference type="ChEBI" id="CHEBI:46858"/>
        <dbReference type="ChEBI" id="CHEBI:61978"/>
        <dbReference type="ChEBI" id="CHEBI:456216"/>
        <dbReference type="EC" id="2.7.10.1"/>
    </reaction>
</comment>
<accession>A0A914D9S3</accession>
<evidence type="ECO:0000256" key="3">
    <source>
        <dbReference type="PROSITE-ProRule" id="PRU10141"/>
    </source>
</evidence>
<dbReference type="InterPro" id="IPR020635">
    <property type="entry name" value="Tyr_kinase_cat_dom"/>
</dbReference>
<evidence type="ECO:0000313" key="6">
    <source>
        <dbReference type="WBParaSite" id="ACRNAN_scaffold218.g12389.t1"/>
    </source>
</evidence>
<dbReference type="PROSITE" id="PS50011">
    <property type="entry name" value="PROTEIN_KINASE_DOM"/>
    <property type="match status" value="2"/>
</dbReference>
<keyword evidence="5" id="KW-1185">Reference proteome</keyword>
<dbReference type="SMART" id="SM00219">
    <property type="entry name" value="TyrKc"/>
    <property type="match status" value="2"/>
</dbReference>
<dbReference type="AlphaFoldDB" id="A0A914D9S3"/>
<feature type="domain" description="Protein kinase" evidence="4">
    <location>
        <begin position="60"/>
        <end position="329"/>
    </location>
</feature>
<evidence type="ECO:0000313" key="5">
    <source>
        <dbReference type="Proteomes" id="UP000887540"/>
    </source>
</evidence>
<dbReference type="PROSITE" id="PS00109">
    <property type="entry name" value="PROTEIN_KINASE_TYR"/>
    <property type="match status" value="1"/>
</dbReference>
<feature type="binding site" evidence="3">
    <location>
        <position position="403"/>
    </location>
    <ligand>
        <name>ATP</name>
        <dbReference type="ChEBI" id="CHEBI:30616"/>
    </ligand>
</feature>
<dbReference type="Pfam" id="PF07714">
    <property type="entry name" value="PK_Tyr_Ser-Thr"/>
    <property type="match status" value="2"/>
</dbReference>
<keyword evidence="3" id="KW-0067">ATP-binding</keyword>
<dbReference type="Proteomes" id="UP000887540">
    <property type="component" value="Unplaced"/>
</dbReference>
<dbReference type="GO" id="GO:0004714">
    <property type="term" value="F:transmembrane receptor protein tyrosine kinase activity"/>
    <property type="evidence" value="ECO:0007669"/>
    <property type="project" value="UniProtKB-EC"/>
</dbReference>
<evidence type="ECO:0000256" key="1">
    <source>
        <dbReference type="ARBA" id="ARBA00004167"/>
    </source>
</evidence>
<evidence type="ECO:0000259" key="4">
    <source>
        <dbReference type="PROSITE" id="PS50011"/>
    </source>
</evidence>
<dbReference type="GO" id="GO:0043235">
    <property type="term" value="C:receptor complex"/>
    <property type="evidence" value="ECO:0007669"/>
    <property type="project" value="TreeGrafter"/>
</dbReference>
<dbReference type="InterPro" id="IPR011009">
    <property type="entry name" value="Kinase-like_dom_sf"/>
</dbReference>
<dbReference type="Gene3D" id="3.30.200.20">
    <property type="entry name" value="Phosphorylase Kinase, domain 1"/>
    <property type="match status" value="1"/>
</dbReference>
<reference evidence="6" key="1">
    <citation type="submission" date="2022-11" db="UniProtKB">
        <authorList>
            <consortium name="WormBaseParasite"/>
        </authorList>
    </citation>
    <scope>IDENTIFICATION</scope>
</reference>
<dbReference type="InterPro" id="IPR008266">
    <property type="entry name" value="Tyr_kinase_AS"/>
</dbReference>
<dbReference type="PANTHER" id="PTHR24416">
    <property type="entry name" value="TYROSINE-PROTEIN KINASE RECEPTOR"/>
    <property type="match status" value="1"/>
</dbReference>
<dbReference type="InterPro" id="IPR017441">
    <property type="entry name" value="Protein_kinase_ATP_BS"/>
</dbReference>
<organism evidence="5 6">
    <name type="scientific">Acrobeloides nanus</name>
    <dbReference type="NCBI Taxonomy" id="290746"/>
    <lineage>
        <taxon>Eukaryota</taxon>
        <taxon>Metazoa</taxon>
        <taxon>Ecdysozoa</taxon>
        <taxon>Nematoda</taxon>
        <taxon>Chromadorea</taxon>
        <taxon>Rhabditida</taxon>
        <taxon>Tylenchina</taxon>
        <taxon>Cephalobomorpha</taxon>
        <taxon>Cephaloboidea</taxon>
        <taxon>Cephalobidae</taxon>
        <taxon>Acrobeloides</taxon>
    </lineage>
</organism>
<dbReference type="GO" id="GO:0005524">
    <property type="term" value="F:ATP binding"/>
    <property type="evidence" value="ECO:0007669"/>
    <property type="project" value="UniProtKB-UniRule"/>
</dbReference>
<sequence>MTEPSTSKWLVSILPYNVAQIKSSDAIWEKHLKYMNKLQGLKEPTIIVKENLELSKRVLAELNDQEQEGKFVVRWNQRNEKIKCFAKFLIPSNEYHRNNNLNKELLNLTRIHEHENIATLYGVVIEDPFIMISEYCEKNLHQHLTECELSDDQLLKYAIQIANGMEYMSSMWVIHGNLSAKKILLSDDEKIVKISDFGMVRIEMDASSWRVGEPFTLHENFPHDVDRCRSCLNQQLFQVWWWAPEVIHEIKHSQKSDVWSFGVTLWELYSQGNDPWEIIYCTANGEYQPKPERCSDETYETMVKCWNIEPENRPNFSILQSLLQPEPYRHKIKPSPIRIIPRSALDLPIEDEFYDVKEPFLIEIENLEIYGELGKGNFGKVSGGIWKRSIGTPEPIGIKCAVKQLMRKFSTFAEQPEEEGRGETLNKSEEVHDEELKQYEEVRDEALNMLKLRQHENVVTLYGIVLKPEIMMIATGMEYLCKMGFVHRDLAARNVMLTNNEKLAKVGDFGLTRFKNLEGNIDAKGPYVKPGAKSNTQLHLNYCAPEVFGEHKVYTEKSDVWSYGVLLWEMFSKGRNPPEMAFMIVREIIKTRGTSESYKSRLKKPKDCPDVIYELMKKCWEEEPKNRPNFETIKREEALRYETSNPTVTYVSGTTYIVEMDNATFAFIYNETGESLPYFHNFTKSLDFCIYVSTYGQYRLVDKEIKLIQYLYSKFPKMLWIINYLSVYEVLKNLNLQTDTHFFALSEMNKVSIKISKNLFEVFNFDHYCSAVIGPMRRILFQLDKPPKIMPIRRLCPFDIVFYNTLLGIPYDALDILKITRARKVILMCCDDKLDDSDYFPINMKNLSLVAEKLTTPSCGFLLDQLVLNHPNRELPNMFMNLIKGKNFLYELEKLCYGNGFLIDDFVLIKCNERKEMEMNRKSPWLCPLQMSPDFIEFKQDRRSWK</sequence>
<dbReference type="SUPFAM" id="SSF56112">
    <property type="entry name" value="Protein kinase-like (PK-like)"/>
    <property type="match status" value="2"/>
</dbReference>
<name>A0A914D9S3_9BILA</name>
<dbReference type="GO" id="GO:0005886">
    <property type="term" value="C:plasma membrane"/>
    <property type="evidence" value="ECO:0007669"/>
    <property type="project" value="TreeGrafter"/>
</dbReference>
<comment type="subcellular location">
    <subcellularLocation>
        <location evidence="1">Membrane</location>
        <topology evidence="1">Single-pass membrane protein</topology>
    </subcellularLocation>
</comment>
<dbReference type="PROSITE" id="PS00107">
    <property type="entry name" value="PROTEIN_KINASE_ATP"/>
    <property type="match status" value="1"/>
</dbReference>
<dbReference type="InterPro" id="IPR050122">
    <property type="entry name" value="RTK"/>
</dbReference>
<proteinExistence type="predicted"/>
<dbReference type="InterPro" id="IPR001245">
    <property type="entry name" value="Ser-Thr/Tyr_kinase_cat_dom"/>
</dbReference>
<dbReference type="Gene3D" id="1.10.510.10">
    <property type="entry name" value="Transferase(Phosphotransferase) domain 1"/>
    <property type="match status" value="2"/>
</dbReference>
<dbReference type="GO" id="GO:0007169">
    <property type="term" value="P:cell surface receptor protein tyrosine kinase signaling pathway"/>
    <property type="evidence" value="ECO:0007669"/>
    <property type="project" value="TreeGrafter"/>
</dbReference>
<dbReference type="WBParaSite" id="ACRNAN_scaffold218.g12389.t1">
    <property type="protein sequence ID" value="ACRNAN_scaffold218.g12389.t1"/>
    <property type="gene ID" value="ACRNAN_scaffold218.g12389"/>
</dbReference>